<evidence type="ECO:0000256" key="6">
    <source>
        <dbReference type="ARBA" id="ARBA00022824"/>
    </source>
</evidence>
<evidence type="ECO:0000256" key="4">
    <source>
        <dbReference type="ARBA" id="ARBA00022692"/>
    </source>
</evidence>
<protein>
    <recommendedName>
        <fullName evidence="3 10">Protein ROT1</fullName>
    </recommendedName>
</protein>
<dbReference type="VEuPathDB" id="FungiDB:P170DRAFT_415045"/>
<evidence type="ECO:0000256" key="11">
    <source>
        <dbReference type="SAM" id="MobiDB-lite"/>
    </source>
</evidence>
<gene>
    <name evidence="13" type="ORF">P170DRAFT_415045</name>
</gene>
<dbReference type="GO" id="GO:0051082">
    <property type="term" value="F:unfolded protein binding"/>
    <property type="evidence" value="ECO:0007669"/>
    <property type="project" value="TreeGrafter"/>
</dbReference>
<name>A0A2I2FZU3_9EURO</name>
<dbReference type="PIRSF" id="PIRSF017290">
    <property type="entry name" value="ROT1_prd"/>
    <property type="match status" value="1"/>
</dbReference>
<dbReference type="PANTHER" id="PTHR28090">
    <property type="entry name" value="PROTEIN ROT1"/>
    <property type="match status" value="1"/>
</dbReference>
<evidence type="ECO:0000256" key="10">
    <source>
        <dbReference type="PIRNR" id="PIRNR017290"/>
    </source>
</evidence>
<evidence type="ECO:0000256" key="5">
    <source>
        <dbReference type="ARBA" id="ARBA00022729"/>
    </source>
</evidence>
<comment type="subcellular location">
    <subcellularLocation>
        <location evidence="1">Endoplasmic reticulum membrane</location>
        <topology evidence="1">Single-pass type I membrane protein</topology>
    </subcellularLocation>
</comment>
<comment type="similarity">
    <text evidence="2 10">Belongs to the ROT1 family.</text>
</comment>
<evidence type="ECO:0000313" key="13">
    <source>
        <dbReference type="EMBL" id="PLB46147.1"/>
    </source>
</evidence>
<dbReference type="Pfam" id="PF10681">
    <property type="entry name" value="Rot1"/>
    <property type="match status" value="1"/>
</dbReference>
<evidence type="ECO:0000256" key="3">
    <source>
        <dbReference type="ARBA" id="ARBA00017291"/>
    </source>
</evidence>
<keyword evidence="5 12" id="KW-0732">Signal</keyword>
<dbReference type="GO" id="GO:0005789">
    <property type="term" value="C:endoplasmic reticulum membrane"/>
    <property type="evidence" value="ECO:0007669"/>
    <property type="project" value="UniProtKB-SubCell"/>
</dbReference>
<feature type="region of interest" description="Disordered" evidence="11">
    <location>
        <begin position="176"/>
        <end position="196"/>
    </location>
</feature>
<evidence type="ECO:0000256" key="8">
    <source>
        <dbReference type="ARBA" id="ARBA00023136"/>
    </source>
</evidence>
<dbReference type="STRING" id="1392250.A0A2I2FZU3"/>
<accession>A0A2I2FZU3</accession>
<keyword evidence="8 10" id="KW-0472">Membrane</keyword>
<comment type="caution">
    <text evidence="13">The sequence shown here is derived from an EMBL/GenBank/DDBJ whole genome shotgun (WGS) entry which is preliminary data.</text>
</comment>
<organism evidence="13 14">
    <name type="scientific">Aspergillus steynii IBT 23096</name>
    <dbReference type="NCBI Taxonomy" id="1392250"/>
    <lineage>
        <taxon>Eukaryota</taxon>
        <taxon>Fungi</taxon>
        <taxon>Dikarya</taxon>
        <taxon>Ascomycota</taxon>
        <taxon>Pezizomycotina</taxon>
        <taxon>Eurotiomycetes</taxon>
        <taxon>Eurotiomycetidae</taxon>
        <taxon>Eurotiales</taxon>
        <taxon>Aspergillaceae</taxon>
        <taxon>Aspergillus</taxon>
        <taxon>Aspergillus subgen. Circumdati</taxon>
    </lineage>
</organism>
<keyword evidence="14" id="KW-1185">Reference proteome</keyword>
<dbReference type="InterPro" id="IPR019623">
    <property type="entry name" value="Rot1"/>
</dbReference>
<dbReference type="EMBL" id="MSFO01000007">
    <property type="protein sequence ID" value="PLB46147.1"/>
    <property type="molecule type" value="Genomic_DNA"/>
</dbReference>
<evidence type="ECO:0000256" key="1">
    <source>
        <dbReference type="ARBA" id="ARBA00004115"/>
    </source>
</evidence>
<reference evidence="13 14" key="1">
    <citation type="submission" date="2016-12" db="EMBL/GenBank/DDBJ databases">
        <title>The genomes of Aspergillus section Nigri reveals drivers in fungal speciation.</title>
        <authorList>
            <consortium name="DOE Joint Genome Institute"/>
            <person name="Vesth T.C."/>
            <person name="Nybo J."/>
            <person name="Theobald S."/>
            <person name="Brandl J."/>
            <person name="Frisvad J.C."/>
            <person name="Nielsen K.F."/>
            <person name="Lyhne E.K."/>
            <person name="Kogle M.E."/>
            <person name="Kuo A."/>
            <person name="Riley R."/>
            <person name="Clum A."/>
            <person name="Nolan M."/>
            <person name="Lipzen A."/>
            <person name="Salamov A."/>
            <person name="Henrissat B."/>
            <person name="Wiebenga A."/>
            <person name="De Vries R.P."/>
            <person name="Grigoriev I.V."/>
            <person name="Mortensen U.H."/>
            <person name="Andersen M.R."/>
            <person name="Baker S.E."/>
        </authorList>
    </citation>
    <scope>NUCLEOTIDE SEQUENCE [LARGE SCALE GENOMIC DNA]</scope>
    <source>
        <strain evidence="13 14">IBT 23096</strain>
    </source>
</reference>
<evidence type="ECO:0000256" key="7">
    <source>
        <dbReference type="ARBA" id="ARBA00022989"/>
    </source>
</evidence>
<keyword evidence="4" id="KW-0812">Transmembrane</keyword>
<dbReference type="GeneID" id="36554743"/>
<sequence>MIVGYLYLGLLATTASAAKVADLVGTWSTKSGSVVTGPGFYDAVKDKLIEPDLPGISYSFTADGHYEEAYYRALANPTNPSCPKGIMQWQHGTFTMDSDGSLELSPIERDGRQLESDPCSSSLGTYTRYNQTERFNSFKVSVDPYHNVQRLDLFSFDDSPMHPMYITYRPPQMLPTSPLESVTKDAKRKRDVGSQTESPFRMANLIKREDLVNPDRWLWLGIFMTALGGITVFCS</sequence>
<feature type="signal peptide" evidence="12">
    <location>
        <begin position="1"/>
        <end position="17"/>
    </location>
</feature>
<dbReference type="AlphaFoldDB" id="A0A2I2FZU3"/>
<dbReference type="RefSeq" id="XP_024701449.1">
    <property type="nucleotide sequence ID" value="XM_024847044.1"/>
</dbReference>
<proteinExistence type="inferred from homology"/>
<comment type="function">
    <text evidence="9 10">Required for normal levels of the cell wall 1,6-beta-glucan. Involved in a protein folding machinery chaperoning proteins acting in various physiological processes including cell wall synthesis and lysis of autophagic bodies.</text>
</comment>
<keyword evidence="7" id="KW-1133">Transmembrane helix</keyword>
<evidence type="ECO:0000256" key="2">
    <source>
        <dbReference type="ARBA" id="ARBA00007149"/>
    </source>
</evidence>
<evidence type="ECO:0000256" key="9">
    <source>
        <dbReference type="ARBA" id="ARBA00024969"/>
    </source>
</evidence>
<feature type="chain" id="PRO_5014173983" description="Protein ROT1" evidence="12">
    <location>
        <begin position="18"/>
        <end position="235"/>
    </location>
</feature>
<keyword evidence="6 10" id="KW-0256">Endoplasmic reticulum</keyword>
<dbReference type="GO" id="GO:0006458">
    <property type="term" value="P:'de novo' protein folding"/>
    <property type="evidence" value="ECO:0007669"/>
    <property type="project" value="InterPro"/>
</dbReference>
<dbReference type="PANTHER" id="PTHR28090:SF1">
    <property type="entry name" value="PROTEIN ROT1"/>
    <property type="match status" value="1"/>
</dbReference>
<dbReference type="Proteomes" id="UP000234275">
    <property type="component" value="Unassembled WGS sequence"/>
</dbReference>
<dbReference type="OrthoDB" id="5327821at2759"/>
<evidence type="ECO:0000313" key="14">
    <source>
        <dbReference type="Proteomes" id="UP000234275"/>
    </source>
</evidence>
<evidence type="ECO:0000256" key="12">
    <source>
        <dbReference type="SAM" id="SignalP"/>
    </source>
</evidence>